<dbReference type="Pfam" id="PF13186">
    <property type="entry name" value="SPASM"/>
    <property type="match status" value="1"/>
</dbReference>
<dbReference type="Gene3D" id="3.20.20.70">
    <property type="entry name" value="Aldolase class I"/>
    <property type="match status" value="1"/>
</dbReference>
<dbReference type="KEGG" id="atw:C0099_06790"/>
<feature type="compositionally biased region" description="Basic and acidic residues" evidence="7">
    <location>
        <begin position="32"/>
        <end position="46"/>
    </location>
</feature>
<reference evidence="9 10" key="1">
    <citation type="submission" date="2018-01" db="EMBL/GenBank/DDBJ databases">
        <authorList>
            <person name="Fu G.-Y."/>
        </authorList>
    </citation>
    <scope>NUCLEOTIDE SEQUENCE [LARGE SCALE GENOMIC DNA]</scope>
    <source>
        <strain evidence="9 10">SY39</strain>
    </source>
</reference>
<evidence type="ECO:0000313" key="10">
    <source>
        <dbReference type="Proteomes" id="UP000242205"/>
    </source>
</evidence>
<dbReference type="SFLD" id="SFLDG01387">
    <property type="entry name" value="BtrN-like_SPASM_domain_contain"/>
    <property type="match status" value="1"/>
</dbReference>
<evidence type="ECO:0000256" key="3">
    <source>
        <dbReference type="ARBA" id="ARBA00022691"/>
    </source>
</evidence>
<dbReference type="Pfam" id="PF04055">
    <property type="entry name" value="Radical_SAM"/>
    <property type="match status" value="1"/>
</dbReference>
<dbReference type="InterPro" id="IPR007197">
    <property type="entry name" value="rSAM"/>
</dbReference>
<dbReference type="CDD" id="cd01335">
    <property type="entry name" value="Radical_SAM"/>
    <property type="match status" value="1"/>
</dbReference>
<evidence type="ECO:0000256" key="7">
    <source>
        <dbReference type="SAM" id="MobiDB-lite"/>
    </source>
</evidence>
<dbReference type="SUPFAM" id="SSF102114">
    <property type="entry name" value="Radical SAM enzymes"/>
    <property type="match status" value="1"/>
</dbReference>
<dbReference type="Proteomes" id="UP000242205">
    <property type="component" value="Chromosome"/>
</dbReference>
<dbReference type="PANTHER" id="PTHR11228:SF7">
    <property type="entry name" value="PQQA PEPTIDE CYCLASE"/>
    <property type="match status" value="1"/>
</dbReference>
<dbReference type="GO" id="GO:0003824">
    <property type="term" value="F:catalytic activity"/>
    <property type="evidence" value="ECO:0007669"/>
    <property type="project" value="InterPro"/>
</dbReference>
<comment type="cofactor">
    <cofactor evidence="1">
        <name>[4Fe-4S] cluster</name>
        <dbReference type="ChEBI" id="CHEBI:49883"/>
    </cofactor>
</comment>
<dbReference type="InterPro" id="IPR050377">
    <property type="entry name" value="Radical_SAM_PqqE_MftC-like"/>
</dbReference>
<keyword evidence="10" id="KW-1185">Reference proteome</keyword>
<sequence>MSAGTRRIVSGLLRRIRCGPLPVAGTPGDRPGIGERRAADGADRAAHRPVPLSGAGPARAAPCNRTDFRLPGAHGADLGRARAACRLRAGSVALPQRPLRGHARVAQWLCCCRRRSAHVPCLRQTGGGSAGLRLPGVGERAGWGDQLAGCPGGRTGVEPEFLVTGRRGETARGRASAAARIDGERIVRWVPDFGSMMDRLRGLPTTVPLQEESVLYHCRLDRAKRDNLAAQAADPASEGHARPHLLHVGVTTVCNLKCPACPTGNDTLGRPNEHLDYDTYARVIDEMRDHLLLTLFWDWGEPLLHPRITDMVAHAGKSGIKTLISTNGTVRVNPKFMGELVESGLTLICVCVDGADQETFEKYRVGGKLADALKTIELLREAKDRLGVQHPVINFRVLATRDTVPQIPRLLQLAKEVGADLFTLKDFRPFDYRGHDVSREFVPLKANFSRYALTQGKPTEGLEKARVTGPLRCGKPLRAPTLNSDGQLSFCSYASYDEEFFGSLSDDAFEGLWRSPRAVSLRKGFLERGGMPTCHSCYFRTDHKPTVRFSIPLRPLPDDVQVMAIDDEAILLAEAADYGASLAQTD</sequence>
<keyword evidence="5" id="KW-0408">Iron</keyword>
<evidence type="ECO:0000256" key="5">
    <source>
        <dbReference type="ARBA" id="ARBA00023004"/>
    </source>
</evidence>
<dbReference type="OrthoDB" id="9792276at2"/>
<keyword evidence="3" id="KW-0949">S-adenosyl-L-methionine</keyword>
<gene>
    <name evidence="9" type="ORF">C0099_06790</name>
</gene>
<dbReference type="InterPro" id="IPR034391">
    <property type="entry name" value="AdoMet-like_SPASM_containing"/>
</dbReference>
<name>A0A2I6S5Z9_9RHOO</name>
<dbReference type="InterPro" id="IPR058240">
    <property type="entry name" value="rSAM_sf"/>
</dbReference>
<keyword evidence="6" id="KW-0411">Iron-sulfur</keyword>
<dbReference type="SMART" id="SM00729">
    <property type="entry name" value="Elp3"/>
    <property type="match status" value="1"/>
</dbReference>
<feature type="domain" description="Radical SAM core" evidence="8">
    <location>
        <begin position="240"/>
        <end position="463"/>
    </location>
</feature>
<dbReference type="InterPro" id="IPR006638">
    <property type="entry name" value="Elp3/MiaA/NifB-like_rSAM"/>
</dbReference>
<keyword evidence="4" id="KW-0479">Metal-binding</keyword>
<evidence type="ECO:0000256" key="6">
    <source>
        <dbReference type="ARBA" id="ARBA00023014"/>
    </source>
</evidence>
<evidence type="ECO:0000256" key="2">
    <source>
        <dbReference type="ARBA" id="ARBA00022485"/>
    </source>
</evidence>
<accession>A0A2I6S5Z9</accession>
<evidence type="ECO:0000256" key="4">
    <source>
        <dbReference type="ARBA" id="ARBA00022723"/>
    </source>
</evidence>
<keyword evidence="2" id="KW-0004">4Fe-4S</keyword>
<dbReference type="PROSITE" id="PS51918">
    <property type="entry name" value="RADICAL_SAM"/>
    <property type="match status" value="1"/>
</dbReference>
<feature type="region of interest" description="Disordered" evidence="7">
    <location>
        <begin position="22"/>
        <end position="59"/>
    </location>
</feature>
<dbReference type="SFLD" id="SFLDS00029">
    <property type="entry name" value="Radical_SAM"/>
    <property type="match status" value="1"/>
</dbReference>
<proteinExistence type="predicted"/>
<dbReference type="AlphaFoldDB" id="A0A2I6S5Z9"/>
<dbReference type="EMBL" id="CP025682">
    <property type="protein sequence ID" value="AUN94669.1"/>
    <property type="molecule type" value="Genomic_DNA"/>
</dbReference>
<evidence type="ECO:0000256" key="1">
    <source>
        <dbReference type="ARBA" id="ARBA00001966"/>
    </source>
</evidence>
<dbReference type="PANTHER" id="PTHR11228">
    <property type="entry name" value="RADICAL SAM DOMAIN PROTEIN"/>
    <property type="match status" value="1"/>
</dbReference>
<dbReference type="CDD" id="cd21109">
    <property type="entry name" value="SPASM"/>
    <property type="match status" value="1"/>
</dbReference>
<dbReference type="InterPro" id="IPR023885">
    <property type="entry name" value="4Fe4S-binding_SPASM_dom"/>
</dbReference>
<dbReference type="GO" id="GO:0051536">
    <property type="term" value="F:iron-sulfur cluster binding"/>
    <property type="evidence" value="ECO:0007669"/>
    <property type="project" value="UniProtKB-KW"/>
</dbReference>
<organism evidence="9 10">
    <name type="scientific">Pseudazoarcus pumilus</name>
    <dbReference type="NCBI Taxonomy" id="2067960"/>
    <lineage>
        <taxon>Bacteria</taxon>
        <taxon>Pseudomonadati</taxon>
        <taxon>Pseudomonadota</taxon>
        <taxon>Betaproteobacteria</taxon>
        <taxon>Rhodocyclales</taxon>
        <taxon>Zoogloeaceae</taxon>
        <taxon>Pseudazoarcus</taxon>
    </lineage>
</organism>
<protein>
    <recommendedName>
        <fullName evidence="8">Radical SAM core domain-containing protein</fullName>
    </recommendedName>
</protein>
<dbReference type="InterPro" id="IPR013785">
    <property type="entry name" value="Aldolase_TIM"/>
</dbReference>
<evidence type="ECO:0000313" key="9">
    <source>
        <dbReference type="EMBL" id="AUN94669.1"/>
    </source>
</evidence>
<dbReference type="SFLD" id="SFLDG01067">
    <property type="entry name" value="SPASM/twitch_domain_containing"/>
    <property type="match status" value="1"/>
</dbReference>
<evidence type="ECO:0000259" key="8">
    <source>
        <dbReference type="PROSITE" id="PS51918"/>
    </source>
</evidence>
<dbReference type="GO" id="GO:0046872">
    <property type="term" value="F:metal ion binding"/>
    <property type="evidence" value="ECO:0007669"/>
    <property type="project" value="UniProtKB-KW"/>
</dbReference>